<organism evidence="5 6">
    <name type="scientific">Hymenobacter psychrotolerans DSM 18569</name>
    <dbReference type="NCBI Taxonomy" id="1121959"/>
    <lineage>
        <taxon>Bacteria</taxon>
        <taxon>Pseudomonadati</taxon>
        <taxon>Bacteroidota</taxon>
        <taxon>Cytophagia</taxon>
        <taxon>Cytophagales</taxon>
        <taxon>Hymenobacteraceae</taxon>
        <taxon>Hymenobacter</taxon>
    </lineage>
</organism>
<dbReference type="Gene3D" id="2.60.40.1930">
    <property type="match status" value="1"/>
</dbReference>
<evidence type="ECO:0000259" key="4">
    <source>
        <dbReference type="SMART" id="SM01360"/>
    </source>
</evidence>
<dbReference type="Pfam" id="PF00207">
    <property type="entry name" value="A2M"/>
    <property type="match status" value="1"/>
</dbReference>
<dbReference type="InterPro" id="IPR047565">
    <property type="entry name" value="Alpha-macroglob_thiol-ester_cl"/>
</dbReference>
<evidence type="ECO:0000256" key="2">
    <source>
        <dbReference type="SAM" id="MobiDB-lite"/>
    </source>
</evidence>
<feature type="region of interest" description="Disordered" evidence="2">
    <location>
        <begin position="1438"/>
        <end position="1469"/>
    </location>
</feature>
<evidence type="ECO:0000313" key="6">
    <source>
        <dbReference type="Proteomes" id="UP000183947"/>
    </source>
</evidence>
<dbReference type="PANTHER" id="PTHR40094">
    <property type="entry name" value="ALPHA-2-MACROGLOBULIN HOMOLOG"/>
    <property type="match status" value="1"/>
</dbReference>
<feature type="signal peptide" evidence="3">
    <location>
        <begin position="1"/>
        <end position="22"/>
    </location>
</feature>
<dbReference type="STRING" id="1121959.SAMN02746009_00853"/>
<feature type="chain" id="PRO_5012296894" evidence="3">
    <location>
        <begin position="23"/>
        <end position="2094"/>
    </location>
</feature>
<name>A0A1M6S1X7_9BACT</name>
<dbReference type="SMART" id="SM01360">
    <property type="entry name" value="A2M"/>
    <property type="match status" value="1"/>
</dbReference>
<dbReference type="Gene3D" id="1.50.10.20">
    <property type="match status" value="1"/>
</dbReference>
<keyword evidence="3" id="KW-0732">Signal</keyword>
<feature type="domain" description="Alpha-2-macroglobulin" evidence="4">
    <location>
        <begin position="1284"/>
        <end position="1374"/>
    </location>
</feature>
<dbReference type="InterPro" id="IPR008930">
    <property type="entry name" value="Terpenoid_cyclase/PrenylTrfase"/>
</dbReference>
<dbReference type="Proteomes" id="UP000183947">
    <property type="component" value="Unassembled WGS sequence"/>
</dbReference>
<dbReference type="InterPro" id="IPR001599">
    <property type="entry name" value="Macroglobln_a2"/>
</dbReference>
<sequence>MRPFLFSLLALLMLFTAGSSQPTPPGNGGKANAATWKKIDQLLAKDQTASAAKLLEPLYKQARQRQDAPEYLRALLYKLRLLEAREEESDVQAIALVEADLKTAQFPARPILHSLLARLYANYYQQHRYQLYDRTTQATADPADASRADIRTWDAARLGSAVISHYRASLADEPRKLQQLKLAALGYAVTGGDAESRALVPTLYDVLARRAIEGLGNDEYYITKPAEQFELKEAALFGPAAAFARLKLIAPPADSLNGQFHVLQVLQQLTTFRLQDAANPAALADVDLARLRFVHQHSELPNKDELYRAALSQAATTYAALPIVTRFMFEQASLEQETNAIRARALALEAEKRFSKSRGAAQARALRQSIEQVEVSFTTEETVLPGQSWLLKLQVRNVARLYAKAYRVSNAYNVRLSEPGTAEDAQNYSFQKTFARALAGKPAAAWMLNVPAPADYKGHSVQYAGPALPLGHYVIVISTTDENPTKERAGVITAHSFLDVSELSQVRRSTPDGTGLLVLHRQSGQPLAGVRVRPLYQYYDQKARQYKQRRGDVLTTNAEGQAQIAQGPQTGENVQLSNLFLTLGRDSLLVENVGGYYPRRPRNPEAEQPRYNLFLFTDRAIYRPGQTVYFKGILAEVREGVARPFTKHGISVDLKDVNGQTVKSLDFITSDFGSFHGSFILPTGLLNGQMSLQTVYGSQDFAVEDYKRPTFQVAFEPVTGTPVLGQEVTVRGKATAYAGQPIDGATVQYRVVRRTFWPMFGMSYRSLYGNQGRPEVEILNGTAQTDSAGGFVVKFVAKGEDLGAARRGPWNPGYVFEVTADVTDAAGETRTGQQSVSLGTNALSLRLEVPELLNREKLPALQLLSTNATGEAMSAQGQLRLYRLTPPARALRPRAWERPELEALSPEEFRRQFPLDAYARQDNDSTWARTLVLTQDFNTEKSPLLPEIAKALSSQQPGRYVLEATATAPASTPPAKTEQVFTLYSTQAKTLPIPTPSWFVNLQDSVAPGQAVRFLVGSSEAGARVLLEVEAKGETLRREWLTLAAGEQRVIEVPTTAALDGAPLYAHLTQVRDNRLYTHTATVQVATPPAPLVLSIASFRDKLQPGQKETWRVTIHNTAGQPANAELLATLYDKSLDVFRAHSFTELEFPKPYYPALLAWNGRFGTQESYELFDGNATAGSFGAMRYPHLNMWGFMGEDTGGGLEGEGNKAVEEVVERKAYGNAAGGIAGRVMASTAAPAPQMAMRKMADSAQLNEVVVAGAEPPKSTQPDLSNVQARKDFRETAFWLPELRTNAQGETVLEFQMPEAVTRWQLLALAHDQQLHSGLLQRELVTQKQLQVTPNAPRFFREGDQLTLSAKLSNLTEAPLSGSAQLFLLDARTQQPLESKLLKGAAQLKFSLKANQSSAVSWSLQIPETAEGQVPLEAITYRVVASGQLSGQDKKEQRKQRRQSKSAISSQQLGTVSDGEENTLPVLPNRLLVTESLPLPVVGPATREFELKKLTSTTPPTRRNYSLTLEMTQNPAWYAVQALPYLMEYPYECSEQVFSRLYANLLAAKILQSTPQLRTTLAEWKRAADAGDGSVSSGALTSKLEQNQELKSLLLQETPWVRDAQSDTERMRRLTELFDEPRLKAETSRALAKLLQMQQPNGAFPWFERMPDDRYITQLIVAGFGKLQKLGALDVQKDEQAQQIVNNALIYLDTQLQRDYTELRKQPKVDLKQQHVSDMQVQALYARSFWPTEAISKAAQPALAYYQQQAATYWKAQTRYLQAQTALALHRQKAQPAAVKTILTALSENALHSPELGMYWKEVRGGYYWREAPTETQATLIEAFDEVLSDQKSVDEMKLWLLQQKHTQNWESTRATADACYALLLRGTNWLQPTHPVQVTVGGKPVTPATQQAGTGYYKTTFPAAEIKPAQGKVTVQKTDAGVAWGALYWQYFEQLDKITPAATGLQLERQLYREQRTAGGPTLERLTATTPLRVGDVLVVRLVLRSDRDLEYVHLKDQRAAGLELIGQTSGYRYQSGLGYYESPRDAATNFFISYFPKGTHTFEYRLRAAQAGNFSGGLSQLQCLYAPEFTTHSAGTRVQIEGMR</sequence>
<dbReference type="InterPro" id="IPR041246">
    <property type="entry name" value="Bact_MG10"/>
</dbReference>
<dbReference type="EMBL" id="FRAS01000002">
    <property type="protein sequence ID" value="SHK38661.1"/>
    <property type="molecule type" value="Genomic_DNA"/>
</dbReference>
<evidence type="ECO:0000256" key="3">
    <source>
        <dbReference type="SAM" id="SignalP"/>
    </source>
</evidence>
<dbReference type="SMART" id="SM01419">
    <property type="entry name" value="Thiol-ester_cl"/>
    <property type="match status" value="1"/>
</dbReference>
<evidence type="ECO:0000256" key="1">
    <source>
        <dbReference type="ARBA" id="ARBA00010556"/>
    </source>
</evidence>
<reference evidence="6" key="1">
    <citation type="submission" date="2016-11" db="EMBL/GenBank/DDBJ databases">
        <authorList>
            <person name="Varghese N."/>
            <person name="Submissions S."/>
        </authorList>
    </citation>
    <scope>NUCLEOTIDE SEQUENCE [LARGE SCALE GENOMIC DNA]</scope>
    <source>
        <strain evidence="6">DSM 18569</strain>
    </source>
</reference>
<dbReference type="InterPro" id="IPR002890">
    <property type="entry name" value="MG2"/>
</dbReference>
<dbReference type="PANTHER" id="PTHR40094:SF1">
    <property type="entry name" value="UBIQUITIN DOMAIN-CONTAINING PROTEIN"/>
    <property type="match status" value="1"/>
</dbReference>
<dbReference type="Pfam" id="PF17973">
    <property type="entry name" value="bMG10"/>
    <property type="match status" value="1"/>
</dbReference>
<accession>A0A1M6S1X7</accession>
<dbReference type="GO" id="GO:0004866">
    <property type="term" value="F:endopeptidase inhibitor activity"/>
    <property type="evidence" value="ECO:0007669"/>
    <property type="project" value="InterPro"/>
</dbReference>
<dbReference type="Pfam" id="PF01835">
    <property type="entry name" value="MG2"/>
    <property type="match status" value="1"/>
</dbReference>
<protein>
    <submittedName>
        <fullName evidence="5">MG2 domain-containing protein</fullName>
    </submittedName>
</protein>
<dbReference type="SUPFAM" id="SSF48239">
    <property type="entry name" value="Terpenoid cyclases/Protein prenyltransferases"/>
    <property type="match status" value="1"/>
</dbReference>
<dbReference type="InterPro" id="IPR051802">
    <property type="entry name" value="YfhM-like"/>
</dbReference>
<keyword evidence="6" id="KW-1185">Reference proteome</keyword>
<dbReference type="RefSeq" id="WP_073281443.1">
    <property type="nucleotide sequence ID" value="NZ_FRAS01000002.1"/>
</dbReference>
<comment type="similarity">
    <text evidence="1">Belongs to the protease inhibitor I39 (alpha-2-macroglobulin) family. Bacterial alpha-2-macroglobulin subfamily.</text>
</comment>
<evidence type="ECO:0000313" key="5">
    <source>
        <dbReference type="EMBL" id="SHK38661.1"/>
    </source>
</evidence>
<proteinExistence type="inferred from homology"/>
<gene>
    <name evidence="5" type="ORF">SAMN02746009_00853</name>
</gene>